<keyword evidence="3" id="KW-0804">Transcription</keyword>
<feature type="domain" description="IclR-ED" evidence="5">
    <location>
        <begin position="73"/>
        <end position="252"/>
    </location>
</feature>
<dbReference type="Pfam" id="PF01614">
    <property type="entry name" value="IclR_C"/>
    <property type="match status" value="1"/>
</dbReference>
<comment type="caution">
    <text evidence="6">The sequence shown here is derived from an EMBL/GenBank/DDBJ whole genome shotgun (WGS) entry which is preliminary data.</text>
</comment>
<evidence type="ECO:0000313" key="7">
    <source>
        <dbReference type="Proteomes" id="UP000763557"/>
    </source>
</evidence>
<dbReference type="InterPro" id="IPR029016">
    <property type="entry name" value="GAF-like_dom_sf"/>
</dbReference>
<evidence type="ECO:0000313" key="6">
    <source>
        <dbReference type="EMBL" id="NRN63243.1"/>
    </source>
</evidence>
<keyword evidence="2" id="KW-0238">DNA-binding</keyword>
<gene>
    <name evidence="6" type="ORF">GC106_4440</name>
</gene>
<feature type="domain" description="HTH iclR-type" evidence="4">
    <location>
        <begin position="12"/>
        <end position="72"/>
    </location>
</feature>
<dbReference type="SUPFAM" id="SSF46785">
    <property type="entry name" value="Winged helix' DNA-binding domain"/>
    <property type="match status" value="1"/>
</dbReference>
<dbReference type="PROSITE" id="PS51078">
    <property type="entry name" value="ICLR_ED"/>
    <property type="match status" value="1"/>
</dbReference>
<evidence type="ECO:0000256" key="2">
    <source>
        <dbReference type="ARBA" id="ARBA00023125"/>
    </source>
</evidence>
<dbReference type="InterPro" id="IPR036390">
    <property type="entry name" value="WH_DNA-bd_sf"/>
</dbReference>
<dbReference type="PANTHER" id="PTHR30136:SF24">
    <property type="entry name" value="HTH-TYPE TRANSCRIPTIONAL REPRESSOR ALLR"/>
    <property type="match status" value="1"/>
</dbReference>
<keyword evidence="7" id="KW-1185">Reference proteome</keyword>
<evidence type="ECO:0000259" key="5">
    <source>
        <dbReference type="PROSITE" id="PS51078"/>
    </source>
</evidence>
<name>A0ABX2EW97_9PSEU</name>
<dbReference type="Pfam" id="PF09339">
    <property type="entry name" value="HTH_IclR"/>
    <property type="match status" value="1"/>
</dbReference>
<keyword evidence="1" id="KW-0805">Transcription regulation</keyword>
<dbReference type="InterPro" id="IPR050707">
    <property type="entry name" value="HTH_MetabolicPath_Reg"/>
</dbReference>
<dbReference type="Proteomes" id="UP000763557">
    <property type="component" value="Unassembled WGS sequence"/>
</dbReference>
<dbReference type="InterPro" id="IPR036388">
    <property type="entry name" value="WH-like_DNA-bd_sf"/>
</dbReference>
<dbReference type="SUPFAM" id="SSF55781">
    <property type="entry name" value="GAF domain-like"/>
    <property type="match status" value="1"/>
</dbReference>
<dbReference type="InterPro" id="IPR005471">
    <property type="entry name" value="Tscrpt_reg_IclR_N"/>
</dbReference>
<proteinExistence type="predicted"/>
<reference evidence="6 7" key="1">
    <citation type="submission" date="2020-01" db="EMBL/GenBank/DDBJ databases">
        <title>Kibdelosporangium persica a novel Actinomycetes from a hot desert in Iran.</title>
        <authorList>
            <person name="Safaei N."/>
            <person name="Zaburannyi N."/>
            <person name="Mueller R."/>
            <person name="Wink J."/>
        </authorList>
    </citation>
    <scope>NUCLEOTIDE SEQUENCE [LARGE SCALE GENOMIC DNA]</scope>
    <source>
        <strain evidence="6 7">4NS15</strain>
    </source>
</reference>
<sequence length="256" mass="27758">MQRMRSTELNARSVLDRAFAILGAFTPDDRELGISELARRTDMAKSTVHRLVTELEAHGMVERRGTAVVLGLHLFELGELVPRKRRLRDAALPYMADLRGATRQTVHLAVLDGTEVVYVEILRHRDAPALPSRVGGRLPAHATGVGKAILAFSSPEVVENVMRTGLPRLAERTKVVPGVLRRELATIRSTGIAYDYEESQAGLVCAASPVTGADNEVVAALSISGWTGRLNVRRMAPAVRTAALALSRDLGAVSRD</sequence>
<dbReference type="SMART" id="SM00346">
    <property type="entry name" value="HTH_ICLR"/>
    <property type="match status" value="1"/>
</dbReference>
<dbReference type="Gene3D" id="1.10.10.10">
    <property type="entry name" value="Winged helix-like DNA-binding domain superfamily/Winged helix DNA-binding domain"/>
    <property type="match status" value="1"/>
</dbReference>
<dbReference type="PROSITE" id="PS51077">
    <property type="entry name" value="HTH_ICLR"/>
    <property type="match status" value="1"/>
</dbReference>
<dbReference type="InterPro" id="IPR014757">
    <property type="entry name" value="Tscrpt_reg_IclR_C"/>
</dbReference>
<evidence type="ECO:0000256" key="3">
    <source>
        <dbReference type="ARBA" id="ARBA00023163"/>
    </source>
</evidence>
<evidence type="ECO:0000259" key="4">
    <source>
        <dbReference type="PROSITE" id="PS51077"/>
    </source>
</evidence>
<dbReference type="Gene3D" id="3.30.450.40">
    <property type="match status" value="1"/>
</dbReference>
<dbReference type="EMBL" id="JAAATY010000001">
    <property type="protein sequence ID" value="NRN63243.1"/>
    <property type="molecule type" value="Genomic_DNA"/>
</dbReference>
<accession>A0ABX2EW97</accession>
<protein>
    <submittedName>
        <fullName evidence="6">Transcriptional regulator KdgR</fullName>
    </submittedName>
</protein>
<organism evidence="6 7">
    <name type="scientific">Kibdelosporangium persicum</name>
    <dbReference type="NCBI Taxonomy" id="2698649"/>
    <lineage>
        <taxon>Bacteria</taxon>
        <taxon>Bacillati</taxon>
        <taxon>Actinomycetota</taxon>
        <taxon>Actinomycetes</taxon>
        <taxon>Pseudonocardiales</taxon>
        <taxon>Pseudonocardiaceae</taxon>
        <taxon>Kibdelosporangium</taxon>
    </lineage>
</organism>
<dbReference type="PANTHER" id="PTHR30136">
    <property type="entry name" value="HELIX-TURN-HELIX TRANSCRIPTIONAL REGULATOR, ICLR FAMILY"/>
    <property type="match status" value="1"/>
</dbReference>
<evidence type="ECO:0000256" key="1">
    <source>
        <dbReference type="ARBA" id="ARBA00023015"/>
    </source>
</evidence>